<dbReference type="PATRIC" id="fig|1121015.4.peg.1680"/>
<dbReference type="STRING" id="1121015.GCA_000420545_02432"/>
<dbReference type="Gene3D" id="1.25.40.10">
    <property type="entry name" value="Tetratricopeptide repeat domain"/>
    <property type="match status" value="1"/>
</dbReference>
<dbReference type="InterPro" id="IPR011990">
    <property type="entry name" value="TPR-like_helical_dom_sf"/>
</dbReference>
<dbReference type="OrthoDB" id="5935824at2"/>
<dbReference type="AlphaFoldDB" id="A0A091ASC6"/>
<proteinExistence type="predicted"/>
<name>A0A091ASC6_9GAMM</name>
<dbReference type="eggNOG" id="COG4783">
    <property type="taxonomic scope" value="Bacteria"/>
</dbReference>
<feature type="transmembrane region" description="Helical" evidence="1">
    <location>
        <begin position="12"/>
        <end position="33"/>
    </location>
</feature>
<dbReference type="SUPFAM" id="SSF48452">
    <property type="entry name" value="TPR-like"/>
    <property type="match status" value="1"/>
</dbReference>
<organism evidence="2 3">
    <name type="scientific">Arenimonas oryziterrae DSM 21050 = YC6267</name>
    <dbReference type="NCBI Taxonomy" id="1121015"/>
    <lineage>
        <taxon>Bacteria</taxon>
        <taxon>Pseudomonadati</taxon>
        <taxon>Pseudomonadota</taxon>
        <taxon>Gammaproteobacteria</taxon>
        <taxon>Lysobacterales</taxon>
        <taxon>Lysobacteraceae</taxon>
        <taxon>Arenimonas</taxon>
    </lineage>
</organism>
<comment type="caution">
    <text evidence="2">The sequence shown here is derived from an EMBL/GenBank/DDBJ whole genome shotgun (WGS) entry which is preliminary data.</text>
</comment>
<evidence type="ECO:0000313" key="3">
    <source>
        <dbReference type="Proteomes" id="UP000029385"/>
    </source>
</evidence>
<evidence type="ECO:0000313" key="2">
    <source>
        <dbReference type="EMBL" id="KFN43083.1"/>
    </source>
</evidence>
<reference evidence="2 3" key="1">
    <citation type="submission" date="2013-09" db="EMBL/GenBank/DDBJ databases">
        <title>Genome sequencing of Arenimonas oryziterrae.</title>
        <authorList>
            <person name="Chen F."/>
            <person name="Wang G."/>
        </authorList>
    </citation>
    <scope>NUCLEOTIDE SEQUENCE [LARGE SCALE GENOMIC DNA]</scope>
    <source>
        <strain evidence="2 3">YC6267</strain>
    </source>
</reference>
<protein>
    <submittedName>
        <fullName evidence="2">Uncharacterized protein</fullName>
    </submittedName>
</protein>
<dbReference type="RefSeq" id="WP_022970039.1">
    <property type="nucleotide sequence ID" value="NZ_ATVD01000005.1"/>
</dbReference>
<keyword evidence="1" id="KW-0812">Transmembrane</keyword>
<keyword evidence="1" id="KW-1133">Transmembrane helix</keyword>
<dbReference type="Proteomes" id="UP000029385">
    <property type="component" value="Unassembled WGS sequence"/>
</dbReference>
<sequence>MHDASGERARRNAWRAGLLVLVVLVACFGLWHWRGALSERLIPDPRLNQQIEQAEAALQRGELSRADGRGAKELFEAALAVDPDRAIARDGLVRVREAALARAARALRERHAAAAETSLALAQSLSAPKVQMQPLQAQLADLRAAGSDIPAWLEQAGRPGTSDAVALALYERSLEIDPDNAIALEGRRIVLGHRLAQATSALARGATAEAERLVADVIAHDPAHLDLPDVQAALGEQLAQVQRAREQRLAAAADLEKRGATERAATIYQQLLKADPELAEASAGLSRCARALALRAQAYAADADFRAAAEALGQARRWSPRLPEIAAAEHAITQARLRQAEAGTRGVDQKRLPSLLAEGQAALEREDFVSPPGSSAWDKLRVASAIAPHSAGVLKLRAAFDQRSRHCVTQAMAEGRIVRAQSCLEARILVDPTARDLPQARADLAERWLARAQERIAASDYPAAHQAINNLVWLQPAHPALPALQRRLRQAEGQAR</sequence>
<accession>A0A091ASC6</accession>
<gene>
    <name evidence="2" type="ORF">N789_11005</name>
</gene>
<dbReference type="EMBL" id="AVCI01000006">
    <property type="protein sequence ID" value="KFN43083.1"/>
    <property type="molecule type" value="Genomic_DNA"/>
</dbReference>
<keyword evidence="1" id="KW-0472">Membrane</keyword>
<evidence type="ECO:0000256" key="1">
    <source>
        <dbReference type="SAM" id="Phobius"/>
    </source>
</evidence>
<keyword evidence="3" id="KW-1185">Reference proteome</keyword>